<organism evidence="5 6">
    <name type="scientific">Salmo trutta</name>
    <name type="common">Brown trout</name>
    <dbReference type="NCBI Taxonomy" id="8032"/>
    <lineage>
        <taxon>Eukaryota</taxon>
        <taxon>Metazoa</taxon>
        <taxon>Chordata</taxon>
        <taxon>Craniata</taxon>
        <taxon>Vertebrata</taxon>
        <taxon>Euteleostomi</taxon>
        <taxon>Actinopterygii</taxon>
        <taxon>Neopterygii</taxon>
        <taxon>Teleostei</taxon>
        <taxon>Protacanthopterygii</taxon>
        <taxon>Salmoniformes</taxon>
        <taxon>Salmonidae</taxon>
        <taxon>Salmoninae</taxon>
        <taxon>Salmo</taxon>
    </lineage>
</organism>
<reference evidence="5" key="1">
    <citation type="submission" date="2025-08" db="UniProtKB">
        <authorList>
            <consortium name="Ensembl"/>
        </authorList>
    </citation>
    <scope>IDENTIFICATION</scope>
</reference>
<dbReference type="SMART" id="SM00159">
    <property type="entry name" value="PTX"/>
    <property type="match status" value="1"/>
</dbReference>
<feature type="chain" id="PRO_5025517505" description="Pentraxin (PTX) domain-containing protein" evidence="3">
    <location>
        <begin position="19"/>
        <end position="198"/>
    </location>
</feature>
<evidence type="ECO:0000256" key="2">
    <source>
        <dbReference type="ARBA" id="ARBA00022837"/>
    </source>
</evidence>
<feature type="signal peptide" evidence="3">
    <location>
        <begin position="1"/>
        <end position="18"/>
    </location>
</feature>
<keyword evidence="1" id="KW-0479">Metal-binding</keyword>
<evidence type="ECO:0000256" key="3">
    <source>
        <dbReference type="SAM" id="SignalP"/>
    </source>
</evidence>
<reference evidence="5" key="2">
    <citation type="submission" date="2025-09" db="UniProtKB">
        <authorList>
            <consortium name="Ensembl"/>
        </authorList>
    </citation>
    <scope>IDENTIFICATION</scope>
</reference>
<dbReference type="SUPFAM" id="SSF49899">
    <property type="entry name" value="Concanavalin A-like lectins/glucanases"/>
    <property type="match status" value="1"/>
</dbReference>
<dbReference type="InterPro" id="IPR051005">
    <property type="entry name" value="Pentraxin_domain"/>
</dbReference>
<dbReference type="InParanoid" id="A0A673XU83"/>
<name>A0A673XU83_SALTR</name>
<evidence type="ECO:0000313" key="5">
    <source>
        <dbReference type="Ensembl" id="ENSSTUP00000025433.1"/>
    </source>
</evidence>
<dbReference type="InterPro" id="IPR001759">
    <property type="entry name" value="PTX_dom"/>
</dbReference>
<evidence type="ECO:0000259" key="4">
    <source>
        <dbReference type="SMART" id="SM00159"/>
    </source>
</evidence>
<dbReference type="Pfam" id="PF00354">
    <property type="entry name" value="Pentaxin"/>
    <property type="match status" value="2"/>
</dbReference>
<keyword evidence="6" id="KW-1185">Reference proteome</keyword>
<proteinExistence type="predicted"/>
<dbReference type="Proteomes" id="UP000472277">
    <property type="component" value="Chromosome 10"/>
</dbReference>
<keyword evidence="3" id="KW-0732">Signal</keyword>
<keyword evidence="2" id="KW-0106">Calcium</keyword>
<accession>A0A673XU83</accession>
<protein>
    <recommendedName>
        <fullName evidence="4">Pentraxin (PTX) domain-containing protein</fullName>
    </recommendedName>
</protein>
<feature type="domain" description="Pentraxin (PTX)" evidence="4">
    <location>
        <begin position="14"/>
        <end position="198"/>
    </location>
</feature>
<dbReference type="AlphaFoldDB" id="A0A673XU83"/>
<dbReference type="InterPro" id="IPR013320">
    <property type="entry name" value="ConA-like_dom_sf"/>
</dbReference>
<dbReference type="Gene3D" id="2.60.120.200">
    <property type="match status" value="1"/>
</dbReference>
<sequence length="198" mass="22530">MMLLLLILFVVLFAVGLGRKVLVFPYETDFSFVVLIPQNEMGLRAFTLCMRVATELEGEQQIILFAYRTTDYDKLNVWRERRWRFLPPAAHHHLQKVSASPGSPVLGRLPSGWTAVAAPTSCTSRATLSGSSGPSSWGKTRTNTLETWRLCRALWDYVLPRSQIQALHYGHKITKENIFDWATIEYQLNGNVMVVDDE</sequence>
<dbReference type="Ensembl" id="ENSSTUT00000026657.1">
    <property type="protein sequence ID" value="ENSSTUP00000025433.1"/>
    <property type="gene ID" value="ENSSTUG00000011102.1"/>
</dbReference>
<dbReference type="GO" id="GO:0046872">
    <property type="term" value="F:metal ion binding"/>
    <property type="evidence" value="ECO:0007669"/>
    <property type="project" value="UniProtKB-KW"/>
</dbReference>
<dbReference type="PANTHER" id="PTHR45869">
    <property type="entry name" value="C-REACTIVE PROTEIN-RELATED"/>
    <property type="match status" value="1"/>
</dbReference>
<evidence type="ECO:0000256" key="1">
    <source>
        <dbReference type="ARBA" id="ARBA00022723"/>
    </source>
</evidence>
<evidence type="ECO:0000313" key="6">
    <source>
        <dbReference type="Proteomes" id="UP000472277"/>
    </source>
</evidence>
<dbReference type="PANTHER" id="PTHR45869:SF2">
    <property type="entry name" value="C-REACTIVE PROTEIN-RELATED"/>
    <property type="match status" value="1"/>
</dbReference>
<dbReference type="GeneTree" id="ENSGT00940000178560"/>